<dbReference type="STRING" id="7167.A0A182FJK5"/>
<feature type="domain" description="Solute carrier family 3 member 2 N-terminal" evidence="7">
    <location>
        <begin position="122"/>
        <end position="199"/>
    </location>
</feature>
<dbReference type="Gene3D" id="3.90.400.10">
    <property type="entry name" value="Oligo-1,6-glucosidase, Domain 2"/>
    <property type="match status" value="1"/>
</dbReference>
<dbReference type="InterPro" id="IPR031984">
    <property type="entry name" value="SLC3A2_N"/>
</dbReference>
<evidence type="ECO:0000256" key="2">
    <source>
        <dbReference type="ARBA" id="ARBA00012741"/>
    </source>
</evidence>
<name>A0A182FJK5_ANOAL</name>
<evidence type="ECO:0000256" key="4">
    <source>
        <dbReference type="SAM" id="MobiDB-lite"/>
    </source>
</evidence>
<evidence type="ECO:0000259" key="7">
    <source>
        <dbReference type="Pfam" id="PF16028"/>
    </source>
</evidence>
<dbReference type="GeneID" id="118463846"/>
<dbReference type="GO" id="GO:0004558">
    <property type="term" value="F:alpha-1,4-glucosidase activity"/>
    <property type="evidence" value="ECO:0007669"/>
    <property type="project" value="UniProtKB-EC"/>
</dbReference>
<dbReference type="KEGG" id="aali:118463846"/>
<dbReference type="GO" id="GO:0016324">
    <property type="term" value="C:apical plasma membrane"/>
    <property type="evidence" value="ECO:0007669"/>
    <property type="project" value="TreeGrafter"/>
</dbReference>
<comment type="catalytic activity">
    <reaction evidence="1">
        <text>Hydrolysis of terminal, non-reducing (1-&gt;4)-linked alpha-D-glucose residues with release of alpha-D-glucose.</text>
        <dbReference type="EC" id="3.2.1.20"/>
    </reaction>
</comment>
<evidence type="ECO:0000256" key="1">
    <source>
        <dbReference type="ARBA" id="ARBA00001657"/>
    </source>
</evidence>
<dbReference type="AlphaFoldDB" id="A0A182FJK5"/>
<dbReference type="Proteomes" id="UP000069272">
    <property type="component" value="Chromosome X"/>
</dbReference>
<dbReference type="GO" id="GO:1904273">
    <property type="term" value="P:L-alanine import across plasma membrane"/>
    <property type="evidence" value="ECO:0007669"/>
    <property type="project" value="TreeGrafter"/>
</dbReference>
<dbReference type="PANTHER" id="PTHR46673">
    <property type="entry name" value="4F2 CELL-SURFACE ANTIGEN HEAVY CHAIN"/>
    <property type="match status" value="1"/>
</dbReference>
<dbReference type="GO" id="GO:0005975">
    <property type="term" value="P:carbohydrate metabolic process"/>
    <property type="evidence" value="ECO:0007669"/>
    <property type="project" value="InterPro"/>
</dbReference>
<dbReference type="SUPFAM" id="SSF51445">
    <property type="entry name" value="(Trans)glycosidases"/>
    <property type="match status" value="1"/>
</dbReference>
<dbReference type="GO" id="GO:0015823">
    <property type="term" value="P:phenylalanine transport"/>
    <property type="evidence" value="ECO:0007669"/>
    <property type="project" value="TreeGrafter"/>
</dbReference>
<feature type="compositionally biased region" description="Basic and acidic residues" evidence="4">
    <location>
        <begin position="25"/>
        <end position="35"/>
    </location>
</feature>
<dbReference type="GO" id="GO:0016323">
    <property type="term" value="C:basolateral plasma membrane"/>
    <property type="evidence" value="ECO:0007669"/>
    <property type="project" value="TreeGrafter"/>
</dbReference>
<reference evidence="8 9" key="1">
    <citation type="journal article" date="2017" name="G3 (Bethesda)">
        <title>The Physical Genome Mapping of Anopheles albimanus Corrected Scaffold Misassemblies and Identified Interarm Rearrangements in Genus Anopheles.</title>
        <authorList>
            <person name="Artemov G.N."/>
            <person name="Peery A.N."/>
            <person name="Jiang X."/>
            <person name="Tu Z."/>
            <person name="Stegniy V.N."/>
            <person name="Sharakhova M.V."/>
            <person name="Sharakhov I.V."/>
        </authorList>
    </citation>
    <scope>NUCLEOTIDE SEQUENCE [LARGE SCALE GENOMIC DNA]</scope>
    <source>
        <strain evidence="8 9">ALBI9_A</strain>
    </source>
</reference>
<organism evidence="8 9">
    <name type="scientific">Anopheles albimanus</name>
    <name type="common">New world malaria mosquito</name>
    <dbReference type="NCBI Taxonomy" id="7167"/>
    <lineage>
        <taxon>Eukaryota</taxon>
        <taxon>Metazoa</taxon>
        <taxon>Ecdysozoa</taxon>
        <taxon>Arthropoda</taxon>
        <taxon>Hexapoda</taxon>
        <taxon>Insecta</taxon>
        <taxon>Pterygota</taxon>
        <taxon>Neoptera</taxon>
        <taxon>Endopterygota</taxon>
        <taxon>Diptera</taxon>
        <taxon>Nematocera</taxon>
        <taxon>Culicoidea</taxon>
        <taxon>Culicidae</taxon>
        <taxon>Anophelinae</taxon>
        <taxon>Anopheles</taxon>
    </lineage>
</organism>
<evidence type="ECO:0000313" key="9">
    <source>
        <dbReference type="Proteomes" id="UP000069272"/>
    </source>
</evidence>
<evidence type="ECO:0000256" key="5">
    <source>
        <dbReference type="SAM" id="Phobius"/>
    </source>
</evidence>
<proteinExistence type="predicted"/>
<dbReference type="InterPro" id="IPR006047">
    <property type="entry name" value="GH13_cat_dom"/>
</dbReference>
<dbReference type="GO" id="GO:0015173">
    <property type="term" value="F:aromatic amino acid transmembrane transporter activity"/>
    <property type="evidence" value="ECO:0007669"/>
    <property type="project" value="TreeGrafter"/>
</dbReference>
<evidence type="ECO:0000313" key="8">
    <source>
        <dbReference type="EnsemblMetazoa" id="AALB006700-PA"/>
    </source>
</evidence>
<dbReference type="EC" id="3.2.1.20" evidence="2"/>
<dbReference type="OrthoDB" id="204980at2759"/>
<dbReference type="InterPro" id="IPR017853">
    <property type="entry name" value="GH"/>
</dbReference>
<keyword evidence="5" id="KW-1133">Transmembrane helix</keyword>
<accession>A0A182FJK5</accession>
<sequence length="643" mass="71408">MDEISRNSAKLDIEGVRQQSVSDALRADSRAKESYKQIGDADINRNSTNGFGDKSTSSPSDKSCKMPRENGTGAKEGEDERMLNGGDSGGATVVGSNEEPSEKDKLAQKEVEVKFISSPNGDARIDLEVESQQTFSGMTKEELMKYANDPFWVRLRWLLFVLFWGLWVAMLLGSFYIIYDAPRCSAPVPLSWWQQGPLIEIDETQYESQVETIAQYGAKGVVYRLPADETYFIDSDSVKEKLEKLITTFRSKKIEVVIDITPNFVTADDPLYKLALEKGPNDAASKAFIWNDRATLPNWLSITETGSAFKNVTATHAILSQFGPGRFDLQLNETIAKEKLKNVLKSLIVYGFRGVRLANAKHFIISNSGNEEAMPSPEANKTLTMVDYGFWTHTKTTYLPGLGELFHELTSVVHDELHENGFLSVTEDILRPEVFAFNGTLPIDIPLYGNIEYDLREANNSNSTRKLRQDIENTYEAIKAYHTCCGGKPWLQLRYNNASLQYLGASEYTIFNFLLPGVPVLALDVLTANNISMETLELLEKFRASPSFQHGQFAVYNDATNSTIAYIRLKSGNPGYFVALNLDANQEKVADFSGIPGIGAELTVVLTSNNYAVSDVAIKTKVPVNAVRLSPKSAIIATYVPAK</sequence>
<dbReference type="Pfam" id="PF16028">
    <property type="entry name" value="SLC3A2_N"/>
    <property type="match status" value="1"/>
</dbReference>
<feature type="compositionally biased region" description="Polar residues" evidence="4">
    <location>
        <begin position="44"/>
        <end position="61"/>
    </location>
</feature>
<reference evidence="8" key="2">
    <citation type="submission" date="2022-08" db="UniProtKB">
        <authorList>
            <consortium name="EnsemblMetazoa"/>
        </authorList>
    </citation>
    <scope>IDENTIFICATION</scope>
    <source>
        <strain evidence="8">STECLA/ALBI9_A</strain>
    </source>
</reference>
<dbReference type="RefSeq" id="XP_035786647.1">
    <property type="nucleotide sequence ID" value="XM_035930754.1"/>
</dbReference>
<dbReference type="CTD" id="40941"/>
<feature type="region of interest" description="Disordered" evidence="4">
    <location>
        <begin position="1"/>
        <end position="107"/>
    </location>
</feature>
<dbReference type="EnsemblMetazoa" id="AALB006700-RA">
    <property type="protein sequence ID" value="AALB006700-PA"/>
    <property type="gene ID" value="AALB006700"/>
</dbReference>
<dbReference type="GO" id="GO:0015190">
    <property type="term" value="F:L-leucine transmembrane transporter activity"/>
    <property type="evidence" value="ECO:0007669"/>
    <property type="project" value="TreeGrafter"/>
</dbReference>
<dbReference type="VEuPathDB" id="VectorBase:AALB20_028274"/>
<dbReference type="Gene3D" id="3.20.20.80">
    <property type="entry name" value="Glycosidases"/>
    <property type="match status" value="1"/>
</dbReference>
<protein>
    <recommendedName>
        <fullName evidence="2">alpha-glucosidase</fullName>
        <ecNumber evidence="2">3.2.1.20</ecNumber>
    </recommendedName>
</protein>
<dbReference type="InterPro" id="IPR045857">
    <property type="entry name" value="O16G_dom_2"/>
</dbReference>
<feature type="transmembrane region" description="Helical" evidence="5">
    <location>
        <begin position="157"/>
        <end position="179"/>
    </location>
</feature>
<keyword evidence="9" id="KW-1185">Reference proteome</keyword>
<keyword evidence="3" id="KW-0732">Signal</keyword>
<dbReference type="VEuPathDB" id="VectorBase:AALB006700"/>
<evidence type="ECO:0000256" key="3">
    <source>
        <dbReference type="ARBA" id="ARBA00022729"/>
    </source>
</evidence>
<dbReference type="GO" id="GO:0015180">
    <property type="term" value="F:L-alanine transmembrane transporter activity"/>
    <property type="evidence" value="ECO:0007669"/>
    <property type="project" value="TreeGrafter"/>
</dbReference>
<evidence type="ECO:0000259" key="6">
    <source>
        <dbReference type="Pfam" id="PF00128"/>
    </source>
</evidence>
<keyword evidence="5" id="KW-0472">Membrane</keyword>
<dbReference type="Pfam" id="PF00128">
    <property type="entry name" value="Alpha-amylase"/>
    <property type="match status" value="1"/>
</dbReference>
<dbReference type="CDD" id="cd11329">
    <property type="entry name" value="AmyAc_maltase-like"/>
    <property type="match status" value="1"/>
</dbReference>
<dbReference type="PANTHER" id="PTHR46673:SF1">
    <property type="entry name" value="4F2 CELL-SURFACE ANTIGEN HEAVY CHAIN"/>
    <property type="match status" value="1"/>
</dbReference>
<feature type="domain" description="Glycosyl hydrolase family 13 catalytic" evidence="6">
    <location>
        <begin position="239"/>
        <end position="428"/>
    </location>
</feature>
<keyword evidence="5" id="KW-0812">Transmembrane</keyword>
<dbReference type="InterPro" id="IPR042280">
    <property type="entry name" value="SLC3A2"/>
</dbReference>
<dbReference type="GO" id="GO:1903801">
    <property type="term" value="P:L-leucine import across plasma membrane"/>
    <property type="evidence" value="ECO:0007669"/>
    <property type="project" value="TreeGrafter"/>
</dbReference>